<gene>
    <name evidence="8" type="ORF">IAC08_08855</name>
</gene>
<reference evidence="8" key="1">
    <citation type="submission" date="2020-10" db="EMBL/GenBank/DDBJ databases">
        <authorList>
            <person name="Gilroy R."/>
        </authorList>
    </citation>
    <scope>NUCLEOTIDE SEQUENCE</scope>
    <source>
        <strain evidence="8">B1-3475</strain>
    </source>
</reference>
<evidence type="ECO:0000256" key="3">
    <source>
        <dbReference type="ARBA" id="ARBA00023125"/>
    </source>
</evidence>
<evidence type="ECO:0000256" key="5">
    <source>
        <dbReference type="PROSITE-ProRule" id="PRU00169"/>
    </source>
</evidence>
<dbReference type="GO" id="GO:0000160">
    <property type="term" value="P:phosphorelay signal transduction system"/>
    <property type="evidence" value="ECO:0007669"/>
    <property type="project" value="InterPro"/>
</dbReference>
<dbReference type="SMART" id="SM00421">
    <property type="entry name" value="HTH_LUXR"/>
    <property type="match status" value="1"/>
</dbReference>
<dbReference type="PROSITE" id="PS00622">
    <property type="entry name" value="HTH_LUXR_1"/>
    <property type="match status" value="1"/>
</dbReference>
<protein>
    <submittedName>
        <fullName evidence="8">Response regulator transcription factor</fullName>
    </submittedName>
</protein>
<dbReference type="SUPFAM" id="SSF46894">
    <property type="entry name" value="C-terminal effector domain of the bipartite response regulators"/>
    <property type="match status" value="1"/>
</dbReference>
<evidence type="ECO:0000256" key="1">
    <source>
        <dbReference type="ARBA" id="ARBA00022553"/>
    </source>
</evidence>
<dbReference type="InterPro" id="IPR058245">
    <property type="entry name" value="NreC/VraR/RcsB-like_REC"/>
</dbReference>
<dbReference type="CDD" id="cd06170">
    <property type="entry name" value="LuxR_C_like"/>
    <property type="match status" value="1"/>
</dbReference>
<dbReference type="Gene3D" id="3.40.50.2300">
    <property type="match status" value="1"/>
</dbReference>
<feature type="domain" description="HTH luxR-type" evidence="6">
    <location>
        <begin position="140"/>
        <end position="205"/>
    </location>
</feature>
<keyword evidence="4" id="KW-0804">Transcription</keyword>
<keyword evidence="3" id="KW-0238">DNA-binding</keyword>
<dbReference type="InterPro" id="IPR000792">
    <property type="entry name" value="Tscrpt_reg_LuxR_C"/>
</dbReference>
<dbReference type="InterPro" id="IPR001789">
    <property type="entry name" value="Sig_transdc_resp-reg_receiver"/>
</dbReference>
<evidence type="ECO:0000313" key="9">
    <source>
        <dbReference type="Proteomes" id="UP000823617"/>
    </source>
</evidence>
<dbReference type="Proteomes" id="UP000823617">
    <property type="component" value="Unassembled WGS sequence"/>
</dbReference>
<evidence type="ECO:0000256" key="4">
    <source>
        <dbReference type="ARBA" id="ARBA00023163"/>
    </source>
</evidence>
<evidence type="ECO:0000313" key="8">
    <source>
        <dbReference type="EMBL" id="MBO8456488.1"/>
    </source>
</evidence>
<comment type="caution">
    <text evidence="8">The sequence shown here is derived from an EMBL/GenBank/DDBJ whole genome shotgun (WGS) entry which is preliminary data.</text>
</comment>
<dbReference type="PRINTS" id="PR00038">
    <property type="entry name" value="HTHLUXR"/>
</dbReference>
<dbReference type="Pfam" id="PF00196">
    <property type="entry name" value="GerE"/>
    <property type="match status" value="1"/>
</dbReference>
<evidence type="ECO:0000259" key="6">
    <source>
        <dbReference type="PROSITE" id="PS50043"/>
    </source>
</evidence>
<dbReference type="InterPro" id="IPR039420">
    <property type="entry name" value="WalR-like"/>
</dbReference>
<feature type="modified residue" description="4-aspartylphosphate" evidence="5">
    <location>
        <position position="58"/>
    </location>
</feature>
<keyword evidence="2" id="KW-0805">Transcription regulation</keyword>
<name>A0A9D9HMC2_9BACT</name>
<evidence type="ECO:0000256" key="2">
    <source>
        <dbReference type="ARBA" id="ARBA00023015"/>
    </source>
</evidence>
<accession>A0A9D9HMC2</accession>
<dbReference type="PANTHER" id="PTHR43214">
    <property type="entry name" value="TWO-COMPONENT RESPONSE REGULATOR"/>
    <property type="match status" value="1"/>
</dbReference>
<organism evidence="8 9">
    <name type="scientific">Candidatus Cryptobacteroides intestinigallinarum</name>
    <dbReference type="NCBI Taxonomy" id="2840767"/>
    <lineage>
        <taxon>Bacteria</taxon>
        <taxon>Pseudomonadati</taxon>
        <taxon>Bacteroidota</taxon>
        <taxon>Bacteroidia</taxon>
        <taxon>Bacteroidales</taxon>
        <taxon>Candidatus Cryptobacteroides</taxon>
    </lineage>
</organism>
<dbReference type="CDD" id="cd17535">
    <property type="entry name" value="REC_NarL-like"/>
    <property type="match status" value="1"/>
</dbReference>
<dbReference type="SUPFAM" id="SSF52172">
    <property type="entry name" value="CheY-like"/>
    <property type="match status" value="1"/>
</dbReference>
<dbReference type="SMART" id="SM00448">
    <property type="entry name" value="REC"/>
    <property type="match status" value="1"/>
</dbReference>
<sequence length="211" mass="23463">MEETDMHILVVDDHSLVLKALKDILISDFPKAVVCEAISGTDAIELSSRYRFDTIILDLGLPDVSGLDIISDLRRYNPAAHIIINTMHDEIWLVKQLLAHDVDGILFKSVDSSLVAEAVRKVMTGEKFYCEGVEHMMSSCMQSSDNVTPRELDVLNLISKGMSNSEISKTLCISVNTVDTHRRHLMEKLNATNAADLVMKGISKGLIPVRR</sequence>
<dbReference type="GO" id="GO:0003677">
    <property type="term" value="F:DNA binding"/>
    <property type="evidence" value="ECO:0007669"/>
    <property type="project" value="UniProtKB-KW"/>
</dbReference>
<feature type="domain" description="Response regulatory" evidence="7">
    <location>
        <begin position="7"/>
        <end position="123"/>
    </location>
</feature>
<dbReference type="PROSITE" id="PS50110">
    <property type="entry name" value="RESPONSE_REGULATORY"/>
    <property type="match status" value="1"/>
</dbReference>
<dbReference type="EMBL" id="JADIMK010000097">
    <property type="protein sequence ID" value="MBO8456488.1"/>
    <property type="molecule type" value="Genomic_DNA"/>
</dbReference>
<keyword evidence="1 5" id="KW-0597">Phosphoprotein</keyword>
<dbReference type="Pfam" id="PF00072">
    <property type="entry name" value="Response_reg"/>
    <property type="match status" value="1"/>
</dbReference>
<reference evidence="8" key="2">
    <citation type="journal article" date="2021" name="PeerJ">
        <title>Extensive microbial diversity within the chicken gut microbiome revealed by metagenomics and culture.</title>
        <authorList>
            <person name="Gilroy R."/>
            <person name="Ravi A."/>
            <person name="Getino M."/>
            <person name="Pursley I."/>
            <person name="Horton D.L."/>
            <person name="Alikhan N.F."/>
            <person name="Baker D."/>
            <person name="Gharbi K."/>
            <person name="Hall N."/>
            <person name="Watson M."/>
            <person name="Adriaenssens E.M."/>
            <person name="Foster-Nyarko E."/>
            <person name="Jarju S."/>
            <person name="Secka A."/>
            <person name="Antonio M."/>
            <person name="Oren A."/>
            <person name="Chaudhuri R.R."/>
            <person name="La Ragione R."/>
            <person name="Hildebrand F."/>
            <person name="Pallen M.J."/>
        </authorList>
    </citation>
    <scope>NUCLEOTIDE SEQUENCE</scope>
    <source>
        <strain evidence="8">B1-3475</strain>
    </source>
</reference>
<dbReference type="InterPro" id="IPR016032">
    <property type="entry name" value="Sig_transdc_resp-reg_C-effctor"/>
</dbReference>
<dbReference type="GO" id="GO:0006355">
    <property type="term" value="P:regulation of DNA-templated transcription"/>
    <property type="evidence" value="ECO:0007669"/>
    <property type="project" value="InterPro"/>
</dbReference>
<dbReference type="AlphaFoldDB" id="A0A9D9HMC2"/>
<dbReference type="PANTHER" id="PTHR43214:SF41">
    <property type="entry name" value="NITRATE_NITRITE RESPONSE REGULATOR PROTEIN NARP"/>
    <property type="match status" value="1"/>
</dbReference>
<dbReference type="InterPro" id="IPR011006">
    <property type="entry name" value="CheY-like_superfamily"/>
</dbReference>
<evidence type="ECO:0000259" key="7">
    <source>
        <dbReference type="PROSITE" id="PS50110"/>
    </source>
</evidence>
<proteinExistence type="predicted"/>
<dbReference type="PROSITE" id="PS50043">
    <property type="entry name" value="HTH_LUXR_2"/>
    <property type="match status" value="1"/>
</dbReference>